<dbReference type="AlphaFoldDB" id="A0A1R0GWD4"/>
<protein>
    <submittedName>
        <fullName evidence="1">Uncharacterized protein</fullName>
    </submittedName>
</protein>
<proteinExistence type="predicted"/>
<accession>A0A1R0GWD4</accession>
<reference evidence="1 2" key="1">
    <citation type="journal article" date="2016" name="Mol. Biol. Evol.">
        <title>Genome-Wide Survey of Gut Fungi (Harpellales) Reveals the First Horizontally Transferred Ubiquitin Gene from a Mosquito Host.</title>
        <authorList>
            <person name="Wang Y."/>
            <person name="White M.M."/>
            <person name="Kvist S."/>
            <person name="Moncalvo J.M."/>
        </authorList>
    </citation>
    <scope>NUCLEOTIDE SEQUENCE [LARGE SCALE GENOMIC DNA]</scope>
    <source>
        <strain evidence="1 2">ALG-7-W6</strain>
    </source>
</reference>
<evidence type="ECO:0000313" key="2">
    <source>
        <dbReference type="Proteomes" id="UP000187455"/>
    </source>
</evidence>
<dbReference type="EMBL" id="LSSL01002679">
    <property type="protein sequence ID" value="OLY81199.1"/>
    <property type="molecule type" value="Genomic_DNA"/>
</dbReference>
<dbReference type="Proteomes" id="UP000187455">
    <property type="component" value="Unassembled WGS sequence"/>
</dbReference>
<evidence type="ECO:0000313" key="1">
    <source>
        <dbReference type="EMBL" id="OLY81199.1"/>
    </source>
</evidence>
<organism evidence="1 2">
    <name type="scientific">Smittium mucronatum</name>
    <dbReference type="NCBI Taxonomy" id="133383"/>
    <lineage>
        <taxon>Eukaryota</taxon>
        <taxon>Fungi</taxon>
        <taxon>Fungi incertae sedis</taxon>
        <taxon>Zoopagomycota</taxon>
        <taxon>Kickxellomycotina</taxon>
        <taxon>Harpellomycetes</taxon>
        <taxon>Harpellales</taxon>
        <taxon>Legeriomycetaceae</taxon>
        <taxon>Smittium</taxon>
    </lineage>
</organism>
<keyword evidence="2" id="KW-1185">Reference proteome</keyword>
<comment type="caution">
    <text evidence="1">The sequence shown here is derived from an EMBL/GenBank/DDBJ whole genome shotgun (WGS) entry which is preliminary data.</text>
</comment>
<gene>
    <name evidence="1" type="ORF">AYI68_g4701</name>
</gene>
<sequence length="73" mass="8238">MSLLPETPEKEDFTDANNIAWEMVAGTQSYLCFWSPSEASISINENNVLKILYALRLTEVVGRSFCEPPRPNC</sequence>
<name>A0A1R0GWD4_9FUNG</name>